<sequence>MLNTYASNLTERRKISPIMPVATSQLLALSIPEPEMPRYTFRRESLCSTCQKSYPSRFSDLCADCESEENPMFLYTIYESNEEDEEVHFNSPPASPGPDFRLDFSNLGPPKFSFNNYSSSVDSALTVFTESMLPTPNFELADALTPISTPGSFTTMMRERKGYIFEGPREPQDYFPAYLYPQSVDPEIKRSGPIKIPRNPSSDPNSIYMELNAINSGEEGPSSPNIVRPTSLRSSFTPKQ</sequence>
<reference evidence="5 6" key="1">
    <citation type="submission" date="2019-06" db="EMBL/GenBank/DDBJ databases">
        <authorList>
            <person name="Palmer J.M."/>
        </authorList>
    </citation>
    <scope>NUCLEOTIDE SEQUENCE [LARGE SCALE GENOMIC DNA]</scope>
    <source>
        <strain evidence="4 5">TWF106</strain>
        <strain evidence="3 6">TWF191</strain>
        <strain evidence="2">TWF679</strain>
    </source>
</reference>
<evidence type="ECO:0000313" key="6">
    <source>
        <dbReference type="Proteomes" id="UP000483672"/>
    </source>
</evidence>
<name>A0A6G1MGF2_ORBOL</name>
<feature type="compositionally biased region" description="Polar residues" evidence="1">
    <location>
        <begin position="231"/>
        <end position="240"/>
    </location>
</feature>
<comment type="caution">
    <text evidence="3">The sequence shown here is derived from an EMBL/GenBank/DDBJ whole genome shotgun (WGS) entry which is preliminary data.</text>
</comment>
<organism evidence="3 6">
    <name type="scientific">Orbilia oligospora</name>
    <name type="common">Nematode-trapping fungus</name>
    <name type="synonym">Arthrobotrys oligospora</name>
    <dbReference type="NCBI Taxonomy" id="2813651"/>
    <lineage>
        <taxon>Eukaryota</taxon>
        <taxon>Fungi</taxon>
        <taxon>Dikarya</taxon>
        <taxon>Ascomycota</taxon>
        <taxon>Pezizomycotina</taxon>
        <taxon>Orbiliomycetes</taxon>
        <taxon>Orbiliales</taxon>
        <taxon>Orbiliaceae</taxon>
        <taxon>Orbilia</taxon>
    </lineage>
</organism>
<evidence type="ECO:0000313" key="3">
    <source>
        <dbReference type="EMBL" id="KAF3205626.1"/>
    </source>
</evidence>
<feature type="region of interest" description="Disordered" evidence="1">
    <location>
        <begin position="215"/>
        <end position="240"/>
    </location>
</feature>
<evidence type="ECO:0000313" key="2">
    <source>
        <dbReference type="EMBL" id="KAF3198398.1"/>
    </source>
</evidence>
<gene>
    <name evidence="4" type="ORF">TWF106_006735</name>
    <name evidence="3" type="ORF">TWF191_001791</name>
    <name evidence="2" type="ORF">TWF679_002067</name>
</gene>
<dbReference type="EMBL" id="WIWT01000134">
    <property type="protein sequence ID" value="KAF3198398.1"/>
    <property type="molecule type" value="Genomic_DNA"/>
</dbReference>
<evidence type="ECO:0000256" key="1">
    <source>
        <dbReference type="SAM" id="MobiDB-lite"/>
    </source>
</evidence>
<dbReference type="Proteomes" id="UP000483672">
    <property type="component" value="Unassembled WGS sequence"/>
</dbReference>
<dbReference type="EMBL" id="WIWS01000033">
    <property type="protein sequence ID" value="KAF3220409.1"/>
    <property type="molecule type" value="Genomic_DNA"/>
</dbReference>
<dbReference type="OrthoDB" id="5286618at2759"/>
<proteinExistence type="predicted"/>
<dbReference type="Proteomes" id="UP000472727">
    <property type="component" value="Unassembled WGS sequence"/>
</dbReference>
<dbReference type="Proteomes" id="UP000614610">
    <property type="component" value="Unassembled WGS sequence"/>
</dbReference>
<evidence type="ECO:0000313" key="5">
    <source>
        <dbReference type="Proteomes" id="UP000472727"/>
    </source>
</evidence>
<protein>
    <submittedName>
        <fullName evidence="3">Uncharacterized protein</fullName>
    </submittedName>
</protein>
<accession>A0A6G1MGF2</accession>
<dbReference type="AlphaFoldDB" id="A0A6G1MGF2"/>
<dbReference type="EMBL" id="WIPF01000131">
    <property type="protein sequence ID" value="KAF3205626.1"/>
    <property type="molecule type" value="Genomic_DNA"/>
</dbReference>
<evidence type="ECO:0000313" key="4">
    <source>
        <dbReference type="EMBL" id="KAF3220409.1"/>
    </source>
</evidence>